<keyword evidence="2" id="KW-1133">Transmembrane helix</keyword>
<dbReference type="Proteomes" id="UP000830115">
    <property type="component" value="Chromosome"/>
</dbReference>
<evidence type="ECO:0000313" key="3">
    <source>
        <dbReference type="EMBL" id="UQA95844.1"/>
    </source>
</evidence>
<feature type="region of interest" description="Disordered" evidence="1">
    <location>
        <begin position="80"/>
        <end position="119"/>
    </location>
</feature>
<keyword evidence="2" id="KW-0812">Transmembrane</keyword>
<name>A0ABY4MDJ3_9ACTN</name>
<keyword evidence="4" id="KW-1185">Reference proteome</keyword>
<evidence type="ECO:0000313" key="4">
    <source>
        <dbReference type="Proteomes" id="UP000830115"/>
    </source>
</evidence>
<sequence length="189" mass="19471">MREQQRREQGKAAAWCGRLLLFAALIAGIVTMHTFGHPTGGHGGHATLSATVARAHATGPHAMDAHATGAHATNVRASGAHPMAVPPLAGHAATAHPTEARPTGHSMHHSPDHSATDTDGGAMDLGTVCRAALSFWVPALLVLLGAGVLLGHGEAGLPAALRVLLLRGPRPIPSPPRRETLARLSVLRV</sequence>
<gene>
    <name evidence="3" type="ORF">K9S39_31800</name>
</gene>
<feature type="transmembrane region" description="Helical" evidence="2">
    <location>
        <begin position="12"/>
        <end position="35"/>
    </location>
</feature>
<reference evidence="3" key="1">
    <citation type="submission" date="2021-10" db="EMBL/GenBank/DDBJ databases">
        <title>Streptomyces nigrumlapis sp.nov.,an antimicrobial producing actinobacterium isolated from Black Gobi rocks.</title>
        <authorList>
            <person name="Wen Y."/>
            <person name="Zhang W."/>
            <person name="Liu X.G."/>
        </authorList>
    </citation>
    <scope>NUCLEOTIDE SEQUENCE</scope>
    <source>
        <strain evidence="3">ST13-2-2</strain>
    </source>
</reference>
<proteinExistence type="predicted"/>
<evidence type="ECO:0000256" key="1">
    <source>
        <dbReference type="SAM" id="MobiDB-lite"/>
    </source>
</evidence>
<evidence type="ECO:0000256" key="2">
    <source>
        <dbReference type="SAM" id="Phobius"/>
    </source>
</evidence>
<dbReference type="RefSeq" id="WP_248866755.1">
    <property type="nucleotide sequence ID" value="NZ_CP086322.1"/>
</dbReference>
<keyword evidence="2" id="KW-0472">Membrane</keyword>
<dbReference type="EMBL" id="CP086322">
    <property type="protein sequence ID" value="UQA95844.1"/>
    <property type="molecule type" value="Genomic_DNA"/>
</dbReference>
<feature type="transmembrane region" description="Helical" evidence="2">
    <location>
        <begin position="133"/>
        <end position="152"/>
    </location>
</feature>
<organism evidence="3 4">
    <name type="scientific">Streptomyces halobius</name>
    <dbReference type="NCBI Taxonomy" id="2879846"/>
    <lineage>
        <taxon>Bacteria</taxon>
        <taxon>Bacillati</taxon>
        <taxon>Actinomycetota</taxon>
        <taxon>Actinomycetes</taxon>
        <taxon>Kitasatosporales</taxon>
        <taxon>Streptomycetaceae</taxon>
        <taxon>Streptomyces</taxon>
    </lineage>
</organism>
<accession>A0ABY4MDJ3</accession>
<protein>
    <submittedName>
        <fullName evidence="3">Uncharacterized protein</fullName>
    </submittedName>
</protein>